<accession>A0A2R6WGU6</accession>
<dbReference type="Gene3D" id="2.60.200.20">
    <property type="match status" value="1"/>
</dbReference>
<dbReference type="OMA" id="DWAIEPC"/>
<feature type="region of interest" description="Disordered" evidence="1">
    <location>
        <begin position="397"/>
        <end position="446"/>
    </location>
</feature>
<dbReference type="Pfam" id="PF00498">
    <property type="entry name" value="FHA"/>
    <property type="match status" value="1"/>
</dbReference>
<feature type="compositionally biased region" description="Basic and acidic residues" evidence="1">
    <location>
        <begin position="398"/>
        <end position="422"/>
    </location>
</feature>
<feature type="region of interest" description="Disordered" evidence="1">
    <location>
        <begin position="232"/>
        <end position="269"/>
    </location>
</feature>
<reference evidence="3" key="2">
    <citation type="submission" date="2017-12" db="EMBL/GenBank/DDBJ databases">
        <title>WGS assembly of Marchantia polymorpha.</title>
        <authorList>
            <person name="Bowman J.L."/>
            <person name="Kohchi T."/>
            <person name="Yamato K.T."/>
            <person name="Jenkins J."/>
            <person name="Shu S."/>
            <person name="Ishizaki K."/>
            <person name="Yamaoka S."/>
            <person name="Nishihama R."/>
            <person name="Nakamura Y."/>
            <person name="Berger F."/>
            <person name="Adam C."/>
            <person name="Aki S.S."/>
            <person name="Althoff F."/>
            <person name="Araki T."/>
            <person name="Arteaga-Vazquez M.A."/>
            <person name="Balasubrmanian S."/>
            <person name="Bauer D."/>
            <person name="Boehm C.R."/>
            <person name="Briginshaw L."/>
            <person name="Caballero-Perez J."/>
            <person name="Catarino B."/>
            <person name="Chen F."/>
            <person name="Chiyoda S."/>
            <person name="Chovatia M."/>
            <person name="Davies K.M."/>
            <person name="Delmans M."/>
            <person name="Demura T."/>
            <person name="Dierschke T."/>
            <person name="Dolan L."/>
            <person name="Dorantes-Acosta A.E."/>
            <person name="Eklund D.M."/>
            <person name="Florent S.N."/>
            <person name="Flores-Sandoval E."/>
            <person name="Fujiyama A."/>
            <person name="Fukuzawa H."/>
            <person name="Galik B."/>
            <person name="Grimanelli D."/>
            <person name="Grimwood J."/>
            <person name="Grossniklaus U."/>
            <person name="Hamada T."/>
            <person name="Haseloff J."/>
            <person name="Hetherington A.J."/>
            <person name="Higo A."/>
            <person name="Hirakawa Y."/>
            <person name="Hundley H.N."/>
            <person name="Ikeda Y."/>
            <person name="Inoue K."/>
            <person name="Inoue S."/>
            <person name="Ishida S."/>
            <person name="Jia Q."/>
            <person name="Kakita M."/>
            <person name="Kanazawa T."/>
            <person name="Kawai Y."/>
            <person name="Kawashima T."/>
            <person name="Kennedy M."/>
            <person name="Kinose K."/>
            <person name="Kinoshita T."/>
            <person name="Kohara Y."/>
            <person name="Koide E."/>
            <person name="Komatsu K."/>
            <person name="Kopischke S."/>
            <person name="Kubo M."/>
            <person name="Kyozuka J."/>
            <person name="Lagercrantz U."/>
            <person name="Lin S.S."/>
            <person name="Lindquist E."/>
            <person name="Lipzen A.M."/>
            <person name="Lu C."/>
            <person name="Luna E.D."/>
            <person name="Martienssen R.A."/>
            <person name="Minamino N."/>
            <person name="Mizutani M."/>
            <person name="Mizutani M."/>
            <person name="Mochizuki N."/>
            <person name="Monte I."/>
            <person name="Mosher R."/>
            <person name="Nagasaki H."/>
            <person name="Nakagami H."/>
            <person name="Naramoto S."/>
            <person name="Nishitani K."/>
            <person name="Ohtani M."/>
            <person name="Okamoto T."/>
            <person name="Okumura M."/>
            <person name="Phillips J."/>
            <person name="Pollak B."/>
            <person name="Reinders A."/>
            <person name="Roevekamp M."/>
            <person name="Sano R."/>
            <person name="Sawa S."/>
            <person name="Schmid M.W."/>
            <person name="Shirakawa M."/>
            <person name="Solano R."/>
            <person name="Spunde A."/>
            <person name="Suetsugu N."/>
            <person name="Sugano S."/>
            <person name="Sugiyama A."/>
            <person name="Sun R."/>
            <person name="Suzuki Y."/>
            <person name="Takenaka M."/>
            <person name="Takezawa D."/>
            <person name="Tomogane H."/>
            <person name="Tsuzuki M."/>
            <person name="Ueda T."/>
            <person name="Umeda M."/>
            <person name="Ward J.M."/>
            <person name="Watanabe Y."/>
            <person name="Yazaki K."/>
            <person name="Yokoyama R."/>
            <person name="Yoshitake Y."/>
            <person name="Yotsui I."/>
            <person name="Zachgo S."/>
            <person name="Schmutz J."/>
        </authorList>
    </citation>
    <scope>NUCLEOTIDE SEQUENCE [LARGE SCALE GENOMIC DNA]</scope>
    <source>
        <strain evidence="3">Tak-1</strain>
    </source>
</reference>
<proteinExistence type="predicted"/>
<reference evidence="4" key="1">
    <citation type="journal article" date="2017" name="Cell">
        <title>Insights into land plant evolution garnered from the Marchantia polymorpha genome.</title>
        <authorList>
            <person name="Bowman J.L."/>
            <person name="Kohchi T."/>
            <person name="Yamato K.T."/>
            <person name="Jenkins J."/>
            <person name="Shu S."/>
            <person name="Ishizaki K."/>
            <person name="Yamaoka S."/>
            <person name="Nishihama R."/>
            <person name="Nakamura Y."/>
            <person name="Berger F."/>
            <person name="Adam C."/>
            <person name="Aki S.S."/>
            <person name="Althoff F."/>
            <person name="Araki T."/>
            <person name="Arteaga-Vazquez M.A."/>
            <person name="Balasubrmanian S."/>
            <person name="Barry K."/>
            <person name="Bauer D."/>
            <person name="Boehm C.R."/>
            <person name="Briginshaw L."/>
            <person name="Caballero-Perez J."/>
            <person name="Catarino B."/>
            <person name="Chen F."/>
            <person name="Chiyoda S."/>
            <person name="Chovatia M."/>
            <person name="Davies K.M."/>
            <person name="Delmans M."/>
            <person name="Demura T."/>
            <person name="Dierschke T."/>
            <person name="Dolan L."/>
            <person name="Dorantes-Acosta A.E."/>
            <person name="Eklund D.M."/>
            <person name="Florent S.N."/>
            <person name="Flores-Sandoval E."/>
            <person name="Fujiyama A."/>
            <person name="Fukuzawa H."/>
            <person name="Galik B."/>
            <person name="Grimanelli D."/>
            <person name="Grimwood J."/>
            <person name="Grossniklaus U."/>
            <person name="Hamada T."/>
            <person name="Haseloff J."/>
            <person name="Hetherington A.J."/>
            <person name="Higo A."/>
            <person name="Hirakawa Y."/>
            <person name="Hundley H.N."/>
            <person name="Ikeda Y."/>
            <person name="Inoue K."/>
            <person name="Inoue S.I."/>
            <person name="Ishida S."/>
            <person name="Jia Q."/>
            <person name="Kakita M."/>
            <person name="Kanazawa T."/>
            <person name="Kawai Y."/>
            <person name="Kawashima T."/>
            <person name="Kennedy M."/>
            <person name="Kinose K."/>
            <person name="Kinoshita T."/>
            <person name="Kohara Y."/>
            <person name="Koide E."/>
            <person name="Komatsu K."/>
            <person name="Kopischke S."/>
            <person name="Kubo M."/>
            <person name="Kyozuka J."/>
            <person name="Lagercrantz U."/>
            <person name="Lin S.S."/>
            <person name="Lindquist E."/>
            <person name="Lipzen A.M."/>
            <person name="Lu C.W."/>
            <person name="De Luna E."/>
            <person name="Martienssen R.A."/>
            <person name="Minamino N."/>
            <person name="Mizutani M."/>
            <person name="Mizutani M."/>
            <person name="Mochizuki N."/>
            <person name="Monte I."/>
            <person name="Mosher R."/>
            <person name="Nagasaki H."/>
            <person name="Nakagami H."/>
            <person name="Naramoto S."/>
            <person name="Nishitani K."/>
            <person name="Ohtani M."/>
            <person name="Okamoto T."/>
            <person name="Okumura M."/>
            <person name="Phillips J."/>
            <person name="Pollak B."/>
            <person name="Reinders A."/>
            <person name="Rovekamp M."/>
            <person name="Sano R."/>
            <person name="Sawa S."/>
            <person name="Schmid M.W."/>
            <person name="Shirakawa M."/>
            <person name="Solano R."/>
            <person name="Spunde A."/>
            <person name="Suetsugu N."/>
            <person name="Sugano S."/>
            <person name="Sugiyama A."/>
            <person name="Sun R."/>
            <person name="Suzuki Y."/>
            <person name="Takenaka M."/>
            <person name="Takezawa D."/>
            <person name="Tomogane H."/>
            <person name="Tsuzuki M."/>
            <person name="Ueda T."/>
            <person name="Umeda M."/>
            <person name="Ward J.M."/>
            <person name="Watanabe Y."/>
            <person name="Yazaki K."/>
            <person name="Yokoyama R."/>
            <person name="Yoshitake Y."/>
            <person name="Yotsui I."/>
            <person name="Zachgo S."/>
            <person name="Schmutz J."/>
        </authorList>
    </citation>
    <scope>NUCLEOTIDE SEQUENCE [LARGE SCALE GENOMIC DNA]</scope>
    <source>
        <strain evidence="4">Tak-1</strain>
    </source>
</reference>
<dbReference type="OrthoDB" id="444265at2759"/>
<dbReference type="Proteomes" id="UP000244005">
    <property type="component" value="Unassembled WGS sequence"/>
</dbReference>
<dbReference type="AlphaFoldDB" id="A0A2R6WGU6"/>
<dbReference type="SUPFAM" id="SSF49879">
    <property type="entry name" value="SMAD/FHA domain"/>
    <property type="match status" value="1"/>
</dbReference>
<dbReference type="GO" id="GO:0003729">
    <property type="term" value="F:mRNA binding"/>
    <property type="evidence" value="ECO:0000318"/>
    <property type="project" value="GO_Central"/>
</dbReference>
<feature type="compositionally biased region" description="Basic and acidic residues" evidence="1">
    <location>
        <begin position="252"/>
        <end position="263"/>
    </location>
</feature>
<keyword evidence="4" id="KW-1185">Reference proteome</keyword>
<dbReference type="InterPro" id="IPR008984">
    <property type="entry name" value="SMAD_FHA_dom_sf"/>
</dbReference>
<dbReference type="FunFam" id="2.60.200.20:FF:000019">
    <property type="entry name" value="Nuclear inhibitor of protein phosphatase"/>
    <property type="match status" value="1"/>
</dbReference>
<dbReference type="SMART" id="SM00240">
    <property type="entry name" value="FHA"/>
    <property type="match status" value="1"/>
</dbReference>
<dbReference type="InterPro" id="IPR000253">
    <property type="entry name" value="FHA_dom"/>
</dbReference>
<dbReference type="EMBL" id="KZ772764">
    <property type="protein sequence ID" value="PTQ33078.1"/>
    <property type="molecule type" value="Genomic_DNA"/>
</dbReference>
<dbReference type="CDD" id="cd22674">
    <property type="entry name" value="FHA_PPP1R8"/>
    <property type="match status" value="1"/>
</dbReference>
<sequence length="446" mass="47745">MMNRLGLERFKKAQSAEPFSVKASSATLVPPQPDFQVPPQPQGFTATRVSDASALAVPAVATSTLGAGGSHWQPPDWAVDPKAGVYWLDVLKDGEVVDKISLDRRRCIFGRQSVMCDIVLDHPSVSRQHAAIVQHKNGGIYVIDQGSVHGTFVANERLTKDNPVELEVGQSLRFAASTRIYVLRKSVPTPVVPVPPPTNIVIPPPPDASDEEAVLAHNTLLNRLGVPCPTTPMLSTYSTPRRPGSRFGTGAGKEDYNGSERPNKKPRKARVSFRDDYGGILVEVVGISDGADVSTEPGPIGVREGSLVGKYESLVKVTVIPKGHEDAKPKAETGSSQGVTQRLKQYLEKVKAPGKGGLYGDIYGESLTGIVGGSWANAQNVVDSSMPDEQAASMIADGVHKENKSKATEDLPRDANAKAKADIDEDLFGDEDDMLDAAAQDVDLDR</sequence>
<evidence type="ECO:0000256" key="1">
    <source>
        <dbReference type="SAM" id="MobiDB-lite"/>
    </source>
</evidence>
<evidence type="ECO:0000259" key="2">
    <source>
        <dbReference type="PROSITE" id="PS50006"/>
    </source>
</evidence>
<organism evidence="3 4">
    <name type="scientific">Marchantia polymorpha</name>
    <name type="common">Common liverwort</name>
    <name type="synonym">Marchantia aquatica</name>
    <dbReference type="NCBI Taxonomy" id="3197"/>
    <lineage>
        <taxon>Eukaryota</taxon>
        <taxon>Viridiplantae</taxon>
        <taxon>Streptophyta</taxon>
        <taxon>Embryophyta</taxon>
        <taxon>Marchantiophyta</taxon>
        <taxon>Marchantiopsida</taxon>
        <taxon>Marchantiidae</taxon>
        <taxon>Marchantiales</taxon>
        <taxon>Marchantiaceae</taxon>
        <taxon>Marchantia</taxon>
    </lineage>
</organism>
<dbReference type="Gramene" id="Mp5g12680.2">
    <property type="protein sequence ID" value="Mp5g12680.2.cds"/>
    <property type="gene ID" value="Mp5g12680"/>
</dbReference>
<feature type="compositionally biased region" description="Acidic residues" evidence="1">
    <location>
        <begin position="423"/>
        <end position="435"/>
    </location>
</feature>
<gene>
    <name evidence="3" type="ORF">MARPO_0092s0040</name>
</gene>
<evidence type="ECO:0000313" key="3">
    <source>
        <dbReference type="EMBL" id="PTQ33078.1"/>
    </source>
</evidence>
<dbReference type="InterPro" id="IPR050923">
    <property type="entry name" value="Cell_Proc_Reg/RNA_Proc"/>
</dbReference>
<name>A0A2R6WGU6_MARPO</name>
<dbReference type="EMBL" id="KZ772764">
    <property type="protein sequence ID" value="PTQ33077.1"/>
    <property type="molecule type" value="Genomic_DNA"/>
</dbReference>
<dbReference type="PANTHER" id="PTHR23308">
    <property type="entry name" value="NUCLEAR INHIBITOR OF PROTEIN PHOSPHATASE-1"/>
    <property type="match status" value="1"/>
</dbReference>
<evidence type="ECO:0000313" key="4">
    <source>
        <dbReference type="Proteomes" id="UP000244005"/>
    </source>
</evidence>
<feature type="domain" description="FHA" evidence="2">
    <location>
        <begin position="107"/>
        <end position="158"/>
    </location>
</feature>
<dbReference type="Gramene" id="Mp5g12680.1">
    <property type="protein sequence ID" value="Mp5g12680.1.cds"/>
    <property type="gene ID" value="Mp5g12680"/>
</dbReference>
<protein>
    <recommendedName>
        <fullName evidence="2">FHA domain-containing protein</fullName>
    </recommendedName>
</protein>
<dbReference type="PROSITE" id="PS50006">
    <property type="entry name" value="FHA_DOMAIN"/>
    <property type="match status" value="1"/>
</dbReference>